<feature type="non-terminal residue" evidence="2">
    <location>
        <position position="1"/>
    </location>
</feature>
<gene>
    <name evidence="2" type="ORF">RRG08_027028</name>
</gene>
<evidence type="ECO:0000313" key="3">
    <source>
        <dbReference type="Proteomes" id="UP001283361"/>
    </source>
</evidence>
<dbReference type="Gene3D" id="3.40.50.300">
    <property type="entry name" value="P-loop containing nucleotide triphosphate hydrolases"/>
    <property type="match status" value="1"/>
</dbReference>
<dbReference type="PANTHER" id="PTHR14074">
    <property type="entry name" value="HELICASE WITH DEATH DOMAIN-RELATED"/>
    <property type="match status" value="1"/>
</dbReference>
<dbReference type="SMART" id="SM00487">
    <property type="entry name" value="DEXDc"/>
    <property type="match status" value="1"/>
</dbReference>
<dbReference type="InterPro" id="IPR027417">
    <property type="entry name" value="P-loop_NTPase"/>
</dbReference>
<dbReference type="GO" id="GO:0005524">
    <property type="term" value="F:ATP binding"/>
    <property type="evidence" value="ECO:0007669"/>
    <property type="project" value="InterPro"/>
</dbReference>
<dbReference type="Proteomes" id="UP001283361">
    <property type="component" value="Unassembled WGS sequence"/>
</dbReference>
<dbReference type="GO" id="GO:0003676">
    <property type="term" value="F:nucleic acid binding"/>
    <property type="evidence" value="ECO:0007669"/>
    <property type="project" value="InterPro"/>
</dbReference>
<protein>
    <recommendedName>
        <fullName evidence="1">Helicase ATP-binding domain-containing protein</fullName>
    </recommendedName>
</protein>
<organism evidence="2 3">
    <name type="scientific">Elysia crispata</name>
    <name type="common">lettuce slug</name>
    <dbReference type="NCBI Taxonomy" id="231223"/>
    <lineage>
        <taxon>Eukaryota</taxon>
        <taxon>Metazoa</taxon>
        <taxon>Spiralia</taxon>
        <taxon>Lophotrochozoa</taxon>
        <taxon>Mollusca</taxon>
        <taxon>Gastropoda</taxon>
        <taxon>Heterobranchia</taxon>
        <taxon>Euthyneura</taxon>
        <taxon>Panpulmonata</taxon>
        <taxon>Sacoglossa</taxon>
        <taxon>Placobranchoidea</taxon>
        <taxon>Plakobranchidae</taxon>
        <taxon>Elysia</taxon>
    </lineage>
</organism>
<feature type="domain" description="Helicase ATP-binding" evidence="1">
    <location>
        <begin position="81"/>
        <end position="261"/>
    </location>
</feature>
<dbReference type="InterPro" id="IPR051363">
    <property type="entry name" value="RLR_Helicase"/>
</dbReference>
<keyword evidence="3" id="KW-1185">Reference proteome</keyword>
<dbReference type="AlphaFoldDB" id="A0AAE0ZHL4"/>
<evidence type="ECO:0000259" key="1">
    <source>
        <dbReference type="PROSITE" id="PS51192"/>
    </source>
</evidence>
<dbReference type="InterPro" id="IPR011545">
    <property type="entry name" value="DEAD/DEAH_box_helicase_dom"/>
</dbReference>
<dbReference type="PANTHER" id="PTHR14074:SF16">
    <property type="entry name" value="ANTIVIRAL INNATE IMMUNE RESPONSE RECEPTOR RIG-I"/>
    <property type="match status" value="1"/>
</dbReference>
<accession>A0AAE0ZHL4</accession>
<evidence type="ECO:0000313" key="2">
    <source>
        <dbReference type="EMBL" id="KAK3769458.1"/>
    </source>
</evidence>
<dbReference type="PROSITE" id="PS51192">
    <property type="entry name" value="HELICASE_ATP_BIND_1"/>
    <property type="match status" value="1"/>
</dbReference>
<sequence>MASKAVPVCLNITQEQSEVPVWHQLQNNGSLDPGDIEIRYASTVDDMSNLSLEDNFSDEDNELQDEGTANFRLRRYQKELAEIALTGRNCIICAPTGSGKTKVSIKIILEHLKRVPNAKVAFFAKTVPLVMQQHQTIERHLPNYKVLNLTGKSKDSLLLHMLLPGYSVVVLSPTILVNHLCGKTPRLSEGIASFTLLVFDECHHTQKDDSYNDIMHYYLKEKRKGFSTSGTVLPQIVGLTASIGVEKAADLEAASANIMKICGNLDAEHLVIVKKNIDELREIVPRPVEYQEELVENTSTEIRSKITDIMNQLEKFAVHYAE</sequence>
<dbReference type="GO" id="GO:0005737">
    <property type="term" value="C:cytoplasm"/>
    <property type="evidence" value="ECO:0007669"/>
    <property type="project" value="TreeGrafter"/>
</dbReference>
<dbReference type="EMBL" id="JAWDGP010003917">
    <property type="protein sequence ID" value="KAK3769458.1"/>
    <property type="molecule type" value="Genomic_DNA"/>
</dbReference>
<proteinExistence type="predicted"/>
<dbReference type="InterPro" id="IPR014001">
    <property type="entry name" value="Helicase_ATP-bd"/>
</dbReference>
<name>A0AAE0ZHL4_9GAST</name>
<dbReference type="Pfam" id="PF00270">
    <property type="entry name" value="DEAD"/>
    <property type="match status" value="1"/>
</dbReference>
<dbReference type="SUPFAM" id="SSF52540">
    <property type="entry name" value="P-loop containing nucleoside triphosphate hydrolases"/>
    <property type="match status" value="1"/>
</dbReference>
<comment type="caution">
    <text evidence="2">The sequence shown here is derived from an EMBL/GenBank/DDBJ whole genome shotgun (WGS) entry which is preliminary data.</text>
</comment>
<reference evidence="2" key="1">
    <citation type="journal article" date="2023" name="G3 (Bethesda)">
        <title>A reference genome for the long-term kleptoplast-retaining sea slug Elysia crispata morphotype clarki.</title>
        <authorList>
            <person name="Eastman K.E."/>
            <person name="Pendleton A.L."/>
            <person name="Shaikh M.A."/>
            <person name="Suttiyut T."/>
            <person name="Ogas R."/>
            <person name="Tomko P."/>
            <person name="Gavelis G."/>
            <person name="Widhalm J.R."/>
            <person name="Wisecaver J.H."/>
        </authorList>
    </citation>
    <scope>NUCLEOTIDE SEQUENCE</scope>
    <source>
        <strain evidence="2">ECLA1</strain>
    </source>
</reference>